<dbReference type="GO" id="GO:0006281">
    <property type="term" value="P:DNA repair"/>
    <property type="evidence" value="ECO:0007669"/>
    <property type="project" value="TreeGrafter"/>
</dbReference>
<dbReference type="InterPro" id="IPR036412">
    <property type="entry name" value="HAD-like_sf"/>
</dbReference>
<dbReference type="PANTHER" id="PTHR43434:SF1">
    <property type="entry name" value="PHOSPHOGLYCOLATE PHOSPHATASE"/>
    <property type="match status" value="1"/>
</dbReference>
<dbReference type="InterPro" id="IPR041492">
    <property type="entry name" value="HAD_2"/>
</dbReference>
<dbReference type="GO" id="GO:0005829">
    <property type="term" value="C:cytosol"/>
    <property type="evidence" value="ECO:0007669"/>
    <property type="project" value="TreeGrafter"/>
</dbReference>
<dbReference type="GO" id="GO:0016301">
    <property type="term" value="F:kinase activity"/>
    <property type="evidence" value="ECO:0007669"/>
    <property type="project" value="InterPro"/>
</dbReference>
<dbReference type="SFLD" id="SFLDS00003">
    <property type="entry name" value="Haloacid_Dehalogenase"/>
    <property type="match status" value="1"/>
</dbReference>
<gene>
    <name evidence="2" type="ORF">IO99_06495</name>
</gene>
<reference evidence="2 3" key="1">
    <citation type="submission" date="2014-07" db="EMBL/GenBank/DDBJ databases">
        <title>Draft genome of Clostridium sulfidigenes 113A isolated from sediments associated with methane hydrate from Krishna Godavari basin.</title>
        <authorList>
            <person name="Honkalas V.S."/>
            <person name="Dabir A.P."/>
            <person name="Arora P."/>
            <person name="Dhakephalkar P.K."/>
        </authorList>
    </citation>
    <scope>NUCLEOTIDE SEQUENCE [LARGE SCALE GENOMIC DNA]</scope>
    <source>
        <strain evidence="2 3">113A</strain>
    </source>
</reference>
<dbReference type="Gene3D" id="3.40.50.1000">
    <property type="entry name" value="HAD superfamily/HAD-like"/>
    <property type="match status" value="1"/>
</dbReference>
<dbReference type="eggNOG" id="COG0546">
    <property type="taxonomic scope" value="Bacteria"/>
</dbReference>
<dbReference type="PANTHER" id="PTHR43434">
    <property type="entry name" value="PHOSPHOGLYCOLATE PHOSPHATASE"/>
    <property type="match status" value="1"/>
</dbReference>
<dbReference type="InterPro" id="IPR023214">
    <property type="entry name" value="HAD_sf"/>
</dbReference>
<dbReference type="EMBL" id="JPMD01000014">
    <property type="protein sequence ID" value="KEZ87225.1"/>
    <property type="molecule type" value="Genomic_DNA"/>
</dbReference>
<evidence type="ECO:0000313" key="2">
    <source>
        <dbReference type="EMBL" id="KEZ87225.1"/>
    </source>
</evidence>
<dbReference type="eggNOG" id="COG0572">
    <property type="taxonomic scope" value="Bacteria"/>
</dbReference>
<evidence type="ECO:0000313" key="3">
    <source>
        <dbReference type="Proteomes" id="UP000028542"/>
    </source>
</evidence>
<protein>
    <recommendedName>
        <fullName evidence="1">Phosphoribulokinase/uridine kinase domain-containing protein</fullName>
    </recommendedName>
</protein>
<dbReference type="STRING" id="318464.IO99_06495"/>
<evidence type="ECO:0000259" key="1">
    <source>
        <dbReference type="Pfam" id="PF00485"/>
    </source>
</evidence>
<dbReference type="InterPro" id="IPR006083">
    <property type="entry name" value="PRK/URK"/>
</dbReference>
<accession>A0A084JE41</accession>
<dbReference type="GO" id="GO:0005524">
    <property type="term" value="F:ATP binding"/>
    <property type="evidence" value="ECO:0007669"/>
    <property type="project" value="InterPro"/>
</dbReference>
<name>A0A084JE41_9CLOT</name>
<dbReference type="InterPro" id="IPR050155">
    <property type="entry name" value="HAD-like_hydrolase_sf"/>
</dbReference>
<dbReference type="Pfam" id="PF13419">
    <property type="entry name" value="HAD_2"/>
    <property type="match status" value="1"/>
</dbReference>
<comment type="caution">
    <text evidence="2">The sequence shown here is derived from an EMBL/GenBank/DDBJ whole genome shotgun (WGS) entry which is preliminary data.</text>
</comment>
<dbReference type="InterPro" id="IPR023198">
    <property type="entry name" value="PGP-like_dom2"/>
</dbReference>
<organism evidence="2 3">
    <name type="scientific">Clostridium sulfidigenes</name>
    <dbReference type="NCBI Taxonomy" id="318464"/>
    <lineage>
        <taxon>Bacteria</taxon>
        <taxon>Bacillati</taxon>
        <taxon>Bacillota</taxon>
        <taxon>Clostridia</taxon>
        <taxon>Eubacteriales</taxon>
        <taxon>Clostridiaceae</taxon>
        <taxon>Clostridium</taxon>
    </lineage>
</organism>
<dbReference type="AlphaFoldDB" id="A0A084JE41"/>
<dbReference type="Gene3D" id="3.40.50.300">
    <property type="entry name" value="P-loop containing nucleotide triphosphate hydrolases"/>
    <property type="match status" value="1"/>
</dbReference>
<keyword evidence="3" id="KW-1185">Reference proteome</keyword>
<dbReference type="Proteomes" id="UP000028542">
    <property type="component" value="Unassembled WGS sequence"/>
</dbReference>
<sequence>MYTYKTIIFDLDGTLFKTDTVFIDAIHHTCISRGMEPIDKERLLKLIGKPSSTICRELFGETLSHDEVQCIRDELRTYEDKLIAKSAQLYKGVKTMLSDLKNEGYTLGICTNGSREYMNKILSHFNIEEYFQIKKSRDEGLEKFQIIKQILDENASCSAIIVGDTSIDFDAADVARCLSVGVSYGYGGDDYKNSDFIAGNPSDIYRIIRKINGIYKEIAGYIINRKQKNKPLIVGINGVDASGKSTFAKELARYLIMIGFKSHTISIDDFHNPSKIRNKEKNPVISYLNNAFNITKIENEIMKPLVTENKLDKELLLLNLETDEFINNKRYVIDEDTIVLFEGVLLYREPLNQYFDFRIFIDISFDEVLERAAKRDLNLLGKNVIEKYNNKYIPIQKLYIEKYNPKILSDVIIDNNNYWNPKIVQHPNVNR</sequence>
<proteinExistence type="predicted"/>
<dbReference type="InterPro" id="IPR027417">
    <property type="entry name" value="P-loop_NTPase"/>
</dbReference>
<dbReference type="SUPFAM" id="SSF52540">
    <property type="entry name" value="P-loop containing nucleoside triphosphate hydrolases"/>
    <property type="match status" value="1"/>
</dbReference>
<dbReference type="Pfam" id="PF00485">
    <property type="entry name" value="PRK"/>
    <property type="match status" value="1"/>
</dbReference>
<feature type="domain" description="Phosphoribulokinase/uridine kinase" evidence="1">
    <location>
        <begin position="233"/>
        <end position="383"/>
    </location>
</feature>
<dbReference type="RefSeq" id="WP_035131447.1">
    <property type="nucleotide sequence ID" value="NZ_JPMD01000014.1"/>
</dbReference>
<dbReference type="SFLD" id="SFLDG01129">
    <property type="entry name" value="C1.5:_HAD__Beta-PGM__Phosphata"/>
    <property type="match status" value="1"/>
</dbReference>
<dbReference type="Gene3D" id="1.10.150.240">
    <property type="entry name" value="Putative phosphatase, domain 2"/>
    <property type="match status" value="1"/>
</dbReference>
<dbReference type="GO" id="GO:0008967">
    <property type="term" value="F:phosphoglycolate phosphatase activity"/>
    <property type="evidence" value="ECO:0007669"/>
    <property type="project" value="TreeGrafter"/>
</dbReference>
<dbReference type="SUPFAM" id="SSF56784">
    <property type="entry name" value="HAD-like"/>
    <property type="match status" value="1"/>
</dbReference>